<dbReference type="STRING" id="407022.SAMN05661044_05349"/>
<dbReference type="Gene3D" id="3.40.50.720">
    <property type="entry name" value="NAD(P)-binding Rossmann-like Domain"/>
    <property type="match status" value="1"/>
</dbReference>
<accession>A0A1H7YY08</accession>
<dbReference type="PANTHER" id="PTHR43267:SF3">
    <property type="entry name" value="THIF PROTEIN"/>
    <property type="match status" value="1"/>
</dbReference>
<dbReference type="Proteomes" id="UP000199421">
    <property type="component" value="Unassembled WGS sequence"/>
</dbReference>
<dbReference type="GO" id="GO:0061504">
    <property type="term" value="P:cyclic threonylcarbamoyladenosine biosynthetic process"/>
    <property type="evidence" value="ECO:0007669"/>
    <property type="project" value="TreeGrafter"/>
</dbReference>
<keyword evidence="3" id="KW-1185">Reference proteome</keyword>
<dbReference type="GO" id="GO:0061503">
    <property type="term" value="F:tRNA threonylcarbamoyladenosine dehydratase"/>
    <property type="evidence" value="ECO:0007669"/>
    <property type="project" value="TreeGrafter"/>
</dbReference>
<dbReference type="GO" id="GO:0008641">
    <property type="term" value="F:ubiquitin-like modifier activating enzyme activity"/>
    <property type="evidence" value="ECO:0007669"/>
    <property type="project" value="InterPro"/>
</dbReference>
<dbReference type="InterPro" id="IPR000594">
    <property type="entry name" value="ThiF_NAD_FAD-bd"/>
</dbReference>
<dbReference type="EMBL" id="FOAF01000014">
    <property type="protein sequence ID" value="SEM50079.1"/>
    <property type="molecule type" value="Genomic_DNA"/>
</dbReference>
<dbReference type="Pfam" id="PF00899">
    <property type="entry name" value="ThiF"/>
    <property type="match status" value="1"/>
</dbReference>
<reference evidence="3" key="1">
    <citation type="submission" date="2016-10" db="EMBL/GenBank/DDBJ databases">
        <authorList>
            <person name="Varghese N."/>
            <person name="Submissions S."/>
        </authorList>
    </citation>
    <scope>NUCLEOTIDE SEQUENCE [LARGE SCALE GENOMIC DNA]</scope>
    <source>
        <strain evidence="3">DSM 18733</strain>
    </source>
</reference>
<dbReference type="InterPro" id="IPR045886">
    <property type="entry name" value="ThiF/MoeB/HesA"/>
</dbReference>
<dbReference type="InterPro" id="IPR035985">
    <property type="entry name" value="Ubiquitin-activating_enz"/>
</dbReference>
<protein>
    <submittedName>
        <fullName evidence="2">tRNA A37 threonylcarbamoyladenosine dehydratase</fullName>
    </submittedName>
</protein>
<gene>
    <name evidence="2" type="ORF">SAMN05661044_05349</name>
</gene>
<name>A0A1H7YY08_OLID1</name>
<evidence type="ECO:0000313" key="3">
    <source>
        <dbReference type="Proteomes" id="UP000199421"/>
    </source>
</evidence>
<evidence type="ECO:0000259" key="1">
    <source>
        <dbReference type="Pfam" id="PF00899"/>
    </source>
</evidence>
<sequence length="375" mass="43410">MNYFRMEPENTIYHNSSTVYRPVFFRRVNDKEKMDYLLENNKEIHIIDQIEAQLVELIRLDHPSKKLTESEQRIFIDNHIGATSLYDYGVWVYYQWLNQLIHILDEEEFIRIRTSRNIYKITPEEINLLRKKKVGVIGLSVGQSIAITMAMERICGELRLADFDTIELSNMNRLRVGVQHLGLSKTIVAARQIAELDPFIKVICYTNGVDGENIDSFFLDEGKLDILVEECDGIDMKIISRIKAKQYQIPVIMDTNDKGMLDVERFDLDPERPIFHGRLKRVDGLSVIELEQLLNQLTVQDKVEYLVDIIGFENVSDAMKLSLQYMNKTIVGWPQLASAVTLGGAMVTDITRKIFLGKFESSGRYFVDFDELIQP</sequence>
<feature type="domain" description="THIF-type NAD/FAD binding fold" evidence="1">
    <location>
        <begin position="115"/>
        <end position="325"/>
    </location>
</feature>
<dbReference type="PANTHER" id="PTHR43267">
    <property type="entry name" value="TRNA THREONYLCARBAMOYLADENOSINE DEHYDRATASE"/>
    <property type="match status" value="1"/>
</dbReference>
<dbReference type="CDD" id="cd01483">
    <property type="entry name" value="E1_enzyme_family"/>
    <property type="match status" value="1"/>
</dbReference>
<dbReference type="RefSeq" id="WP_238383899.1">
    <property type="nucleotide sequence ID" value="NZ_FOAF01000014.1"/>
</dbReference>
<proteinExistence type="predicted"/>
<dbReference type="AlphaFoldDB" id="A0A1H7YY08"/>
<dbReference type="SUPFAM" id="SSF69572">
    <property type="entry name" value="Activating enzymes of the ubiquitin-like proteins"/>
    <property type="match status" value="1"/>
</dbReference>
<evidence type="ECO:0000313" key="2">
    <source>
        <dbReference type="EMBL" id="SEM50079.1"/>
    </source>
</evidence>
<organism evidence="2 3">
    <name type="scientific">Olivibacter domesticus</name>
    <name type="common">Pseudosphingobacterium domesticum</name>
    <dbReference type="NCBI Taxonomy" id="407022"/>
    <lineage>
        <taxon>Bacteria</taxon>
        <taxon>Pseudomonadati</taxon>
        <taxon>Bacteroidota</taxon>
        <taxon>Sphingobacteriia</taxon>
        <taxon>Sphingobacteriales</taxon>
        <taxon>Sphingobacteriaceae</taxon>
        <taxon>Olivibacter</taxon>
    </lineage>
</organism>